<dbReference type="PANTHER" id="PTHR31011">
    <property type="entry name" value="PROTEIN STB2-RELATED"/>
    <property type="match status" value="1"/>
</dbReference>
<dbReference type="VEuPathDB" id="FungiDB:HGUI_00093"/>
<protein>
    <recommendedName>
        <fullName evidence="1">STB6-like N-terminal domain-containing protein</fullName>
    </recommendedName>
</protein>
<reference evidence="3" key="1">
    <citation type="submission" date="2016-11" db="EMBL/GenBank/DDBJ databases">
        <authorList>
            <person name="Guldener U."/>
        </authorList>
    </citation>
    <scope>NUCLEOTIDE SEQUENCE [LARGE SCALE GENOMIC DNA]</scope>
</reference>
<evidence type="ECO:0000313" key="2">
    <source>
        <dbReference type="EMBL" id="SGZ37893.1"/>
    </source>
</evidence>
<dbReference type="InterPro" id="IPR059025">
    <property type="entry name" value="STB6_N"/>
</dbReference>
<sequence length="1113" mass="131271">MVNEKTHVIVPPVIKTESASSDEVSYHTDIDGKSPQLFKRSSYYNDSESNERSLNLVTEKSNVRKKRSNFTSGEYKTNKLNKKLYPFLFPDFEYVYKIFQSDESLKEKTTEITVQGFELYLVETWALEREKTCLLPAFTGNPNNLINCCQMFLPMEPSSWPSSYLRSYYKIMSKIGFLKYVMGKGYIFVADIHDLNLNHYQITNLILIPNGTTIRDVWNNFVLNINLRELQCSGRSNSLFQMPSPSTIEKFYQLFKIPKKSLGSQVYDFYMENDYDNNIPSSSNYSNRKINKYFIKLSTDVELLVYMIQTSLWFFDLYDENDIDGFLCKNTQRALLKWQKSFGAVYFPHLNQTLKTSITYNRINSNLITALLSLVMVIFFKLRRLNYFDNLNFECKKKDPFINPWLLFYGIQTFEERLKEKKMKIDGNPAKADYNDDSTEKTRFLNFYIIDRLFELTDEADTADLNQFKKIIKTTFKDFSVSKKGVKKVINKMGSRKSVDDLASTTELTNSIEDFVDKVSLHRDYFRNSETLLASTSINSRGSKNMQFDPEAFMETVNMNEMEIENAFDRDDLFYPRVKEYNREALKVDFYKKIRFKFPKNISSIIGYLWVEVSFPLNDYFEKSKNKEYDYGFYNRFVWFDYNSFFDSQYREIYVTEANRLIEDIEMLKDGGNKKALGRKDKIDDNLYLRQKMKKTLNETSKLKTAEIVERFRIHQFYSSFNDNNENKLDEISKELYDYYNYKYVEHNEITHNGTMPTKDNISNKQKDGGNITELSLRQSSMHLIDGTEDDGMLDNQSSMFDLPVDGKLIDNKSRDHMKIYEKVQEEIIKTNLDVFLKKEICNPKFEHELLRRSTISNGEYRRVNSIERPLLKKSQSFSLIDDSVLDFERNLTSTSIGKHIKTSIKEFNEAEERITFRKKQDVLEKTKNMNQELVVGCNKDFELIKTDLFQRLQTNSTQIEKQKKQLDSTVSKYTYDSRLLERKIENCIETQEIYEAKLDKLKESLLQSAKSKGLQYLVQLCQDKIITIEDIKGVYNDNNNYLINKELVNVLLRLKGSTEPSEIVEALRRSRLHIYCNGNNQSVIINYILRLFLNIYHFIAFRFRLQKKKDKS</sequence>
<evidence type="ECO:0000313" key="3">
    <source>
        <dbReference type="Proteomes" id="UP000183365"/>
    </source>
</evidence>
<dbReference type="InterPro" id="IPR038919">
    <property type="entry name" value="STB2/STB2"/>
</dbReference>
<dbReference type="Proteomes" id="UP000183365">
    <property type="component" value="Unassembled WGS sequence"/>
</dbReference>
<gene>
    <name evidence="2" type="ORF">HGUI_00093</name>
</gene>
<dbReference type="EMBL" id="FQNF01000001">
    <property type="protein sequence ID" value="SGZ37893.1"/>
    <property type="molecule type" value="Genomic_DNA"/>
</dbReference>
<name>A0A1L0CGM0_9ASCO</name>
<feature type="domain" description="STB6-like N-terminal" evidence="1">
    <location>
        <begin position="87"/>
        <end position="230"/>
    </location>
</feature>
<evidence type="ECO:0000259" key="1">
    <source>
        <dbReference type="Pfam" id="PF25995"/>
    </source>
</evidence>
<dbReference type="OrthoDB" id="19806at2759"/>
<proteinExistence type="predicted"/>
<dbReference type="PANTHER" id="PTHR31011:SF2">
    <property type="entry name" value="PROTEIN STB2-RELATED"/>
    <property type="match status" value="1"/>
</dbReference>
<organism evidence="2 3">
    <name type="scientific">Hanseniaspora guilliermondii</name>
    <dbReference type="NCBI Taxonomy" id="56406"/>
    <lineage>
        <taxon>Eukaryota</taxon>
        <taxon>Fungi</taxon>
        <taxon>Dikarya</taxon>
        <taxon>Ascomycota</taxon>
        <taxon>Saccharomycotina</taxon>
        <taxon>Saccharomycetes</taxon>
        <taxon>Saccharomycodales</taxon>
        <taxon>Saccharomycodaceae</taxon>
        <taxon>Hanseniaspora</taxon>
    </lineage>
</organism>
<keyword evidence="3" id="KW-1185">Reference proteome</keyword>
<dbReference type="Pfam" id="PF25995">
    <property type="entry name" value="STB6_N"/>
    <property type="match status" value="1"/>
</dbReference>
<accession>A0A1L0CGM0</accession>
<dbReference type="GO" id="GO:0070822">
    <property type="term" value="C:Sin3-type complex"/>
    <property type="evidence" value="ECO:0007669"/>
    <property type="project" value="TreeGrafter"/>
</dbReference>
<dbReference type="AlphaFoldDB" id="A0A1L0CGM0"/>